<comment type="caution">
    <text evidence="2">The sequence shown here is derived from an EMBL/GenBank/DDBJ whole genome shotgun (WGS) entry which is preliminary data.</text>
</comment>
<sequence>MKLHLLSRACLVAAAGFAAPAFAAEPVLFSAAPLTPLVSDAAFAALAAEPTTRSADIVLADAAAIDLKTTRFKLDLDIGGPVRLTADALKVHQTEDGLIVWQGTLMETRSTQAKIESDIADDPMNSVVLVRNGDKLTGNVRVFGQLYAIRPLFDGRHAVVEVDESRMPPDHDEVAYRQMFAEMARSRTQTRPVTSEAKAQTTIRALVNYTTAARNASADIVGLINLAVSESNIGYANSGVEITLQLAGTGLVSYTESSNFSTNLSRYRSTNDGYMDAIHTQRNNVSADVAVLITNGTAACGIGYMNSNAASAFTVVARSCATGYYSFAHEIGHNLGANHDPANASGSPYAYGHGYQRPQNGWRTIMAYDCTNGCTRLNYWSNPNKTYNGVAMGTAAQSNNARVLNERKATVAAFR</sequence>
<dbReference type="Gene3D" id="3.40.390.10">
    <property type="entry name" value="Collagenase (Catalytic Domain)"/>
    <property type="match status" value="1"/>
</dbReference>
<dbReference type="RefSeq" id="WP_255915258.1">
    <property type="nucleotide sequence ID" value="NZ_JANFQO010000014.1"/>
</dbReference>
<keyword evidence="3" id="KW-1185">Reference proteome</keyword>
<feature type="signal peptide" evidence="1">
    <location>
        <begin position="1"/>
        <end position="23"/>
    </location>
</feature>
<organism evidence="2 3">
    <name type="scientific">Tahibacter harae</name>
    <dbReference type="NCBI Taxonomy" id="2963937"/>
    <lineage>
        <taxon>Bacteria</taxon>
        <taxon>Pseudomonadati</taxon>
        <taxon>Pseudomonadota</taxon>
        <taxon>Gammaproteobacteria</taxon>
        <taxon>Lysobacterales</taxon>
        <taxon>Rhodanobacteraceae</taxon>
        <taxon>Tahibacter</taxon>
    </lineage>
</organism>
<name>A0ABT1QUV8_9GAMM</name>
<protein>
    <submittedName>
        <fullName evidence="2">Zinc-dependent metalloprotease</fullName>
    </submittedName>
</protein>
<evidence type="ECO:0000256" key="1">
    <source>
        <dbReference type="SAM" id="SignalP"/>
    </source>
</evidence>
<keyword evidence="2" id="KW-0378">Hydrolase</keyword>
<keyword evidence="2" id="KW-0482">Metalloprotease</keyword>
<keyword evidence="1" id="KW-0732">Signal</keyword>
<gene>
    <name evidence="2" type="ORF">NM961_15200</name>
</gene>
<keyword evidence="2" id="KW-0645">Protease</keyword>
<feature type="chain" id="PRO_5047135967" evidence="1">
    <location>
        <begin position="24"/>
        <end position="415"/>
    </location>
</feature>
<accession>A0ABT1QUV8</accession>
<dbReference type="Proteomes" id="UP001165498">
    <property type="component" value="Unassembled WGS sequence"/>
</dbReference>
<evidence type="ECO:0000313" key="2">
    <source>
        <dbReference type="EMBL" id="MCQ4166067.1"/>
    </source>
</evidence>
<dbReference type="Pfam" id="PF13688">
    <property type="entry name" value="Reprolysin_5"/>
    <property type="match status" value="1"/>
</dbReference>
<dbReference type="EMBL" id="JANFQO010000014">
    <property type="protein sequence ID" value="MCQ4166067.1"/>
    <property type="molecule type" value="Genomic_DNA"/>
</dbReference>
<dbReference type="SUPFAM" id="SSF55486">
    <property type="entry name" value="Metalloproteases ('zincins'), catalytic domain"/>
    <property type="match status" value="1"/>
</dbReference>
<reference evidence="2" key="1">
    <citation type="submission" date="2022-07" db="EMBL/GenBank/DDBJ databases">
        <title>Tahibacter sp., a new gammaproteobacterium isolated from the silt sample collected at pig farm.</title>
        <authorList>
            <person name="Chen H."/>
        </authorList>
    </citation>
    <scope>NUCLEOTIDE SEQUENCE</scope>
    <source>
        <strain evidence="2">P2K</strain>
    </source>
</reference>
<dbReference type="GO" id="GO:0008237">
    <property type="term" value="F:metallopeptidase activity"/>
    <property type="evidence" value="ECO:0007669"/>
    <property type="project" value="UniProtKB-KW"/>
</dbReference>
<dbReference type="InterPro" id="IPR024079">
    <property type="entry name" value="MetalloPept_cat_dom_sf"/>
</dbReference>
<evidence type="ECO:0000313" key="3">
    <source>
        <dbReference type="Proteomes" id="UP001165498"/>
    </source>
</evidence>
<proteinExistence type="predicted"/>